<sequence>MGNRKEQENQGAKRPLDYYISFCVMTEGANPMGHSYLMVSQYDPSLGVDAKVEVVNALGFYSDYMPILGFKPIAPGKIKSEDAKYIAGREGLYHKSYKVSFKDVETLLSNIFKTKQLMDSHQHGAQKRVTSCQTCDQLPTFNLFKKKNCKQFVLKELEKIGIDTSDLVSPFETPRMLHLAPFKVVKESVAGADEAYYWASPICYEIKEPVKPSVQDTALQMQQQSSDALQISLERILKILSTRQKELTSLRRVSLPLNNACSQLLAIQADVNTQMVYPARNTAPQLAKWLKQMQKSVDKCILDLEKEGVEYNLITLLKDFIKEMFSTLHVRLKGQGTMPLVHYSNSKDRWVFNQVEALVPAVRKRPLMVHS</sequence>
<organism evidence="1">
    <name type="scientific">Candidatus Berkiella cookevillensis</name>
    <dbReference type="NCBI Taxonomy" id="437022"/>
    <lineage>
        <taxon>Bacteria</taxon>
        <taxon>Pseudomonadati</taxon>
        <taxon>Pseudomonadota</taxon>
        <taxon>Gammaproteobacteria</taxon>
        <taxon>Candidatus Berkiellales</taxon>
        <taxon>Candidatus Berkiellaceae</taxon>
        <taxon>Candidatus Berkiella</taxon>
    </lineage>
</organism>
<keyword evidence="3" id="KW-1185">Reference proteome</keyword>
<reference evidence="2" key="3">
    <citation type="submission" date="2021-06" db="EMBL/GenBank/DDBJ databases">
        <title>Genomic Description and Analysis of Intracellular Bacteria, Candidatus Berkiella cookevillensis and Candidatus Berkiella aquae.</title>
        <authorList>
            <person name="Kidane D.T."/>
            <person name="Mehari Y.T."/>
            <person name="Rice F.C."/>
            <person name="Arivett B.A."/>
            <person name="Farone A.L."/>
            <person name="Berk S.G."/>
            <person name="Farone M.B."/>
        </authorList>
    </citation>
    <scope>NUCLEOTIDE SEQUENCE</scope>
    <source>
        <strain evidence="2">CC99</strain>
    </source>
</reference>
<gene>
    <name evidence="1" type="ORF">CC99x_00245</name>
    <name evidence="2" type="ORF">CC99x_005705</name>
</gene>
<accession>A0A0Q9YVD0</accession>
<dbReference type="AlphaFoldDB" id="A0A0Q9YVD0"/>
<dbReference type="OrthoDB" id="5653303at2"/>
<evidence type="ECO:0000313" key="3">
    <source>
        <dbReference type="Proteomes" id="UP000051494"/>
    </source>
</evidence>
<proteinExistence type="predicted"/>
<dbReference type="STRING" id="437022.CC99x_00245"/>
<reference evidence="2" key="2">
    <citation type="journal article" date="2016" name="Genome Announc.">
        <title>Draft Genome Sequences of Two Novel Amoeba-Resistant Intranuclear Bacteria, 'Candidatus Berkiella cookevillensis' and 'Candidatus Berkiella aquae'.</title>
        <authorList>
            <person name="Mehari Y.T."/>
            <person name="Arivett B.A."/>
            <person name="Farone A.L."/>
            <person name="Gunderson J.H."/>
            <person name="Farone M.B."/>
        </authorList>
    </citation>
    <scope>NUCLEOTIDE SEQUENCE</scope>
    <source>
        <strain evidence="2">CC99</strain>
    </source>
</reference>
<reference evidence="1" key="1">
    <citation type="submission" date="2015-09" db="EMBL/GenBank/DDBJ databases">
        <title>Draft Genome Sequences of Two Novel Amoeba-resistant Intranuclear Bacteria, Candidatus Berkiella cookevillensis and Candidatus Berkiella aquae.</title>
        <authorList>
            <person name="Mehari Y.T."/>
            <person name="Arivett B.A."/>
            <person name="Farone A.L."/>
            <person name="Gunderson J.H."/>
            <person name="Farone M.B."/>
        </authorList>
    </citation>
    <scope>NUCLEOTIDE SEQUENCE [LARGE SCALE GENOMIC DNA]</scope>
    <source>
        <strain evidence="1">CC99</strain>
    </source>
</reference>
<evidence type="ECO:0000313" key="2">
    <source>
        <dbReference type="EMBL" id="MCS5708398.1"/>
    </source>
</evidence>
<protein>
    <submittedName>
        <fullName evidence="1">Uncharacterized protein</fullName>
    </submittedName>
</protein>
<evidence type="ECO:0000313" key="1">
    <source>
        <dbReference type="EMBL" id="KRG20024.1"/>
    </source>
</evidence>
<dbReference type="Proteomes" id="UP000051494">
    <property type="component" value="Unassembled WGS sequence"/>
</dbReference>
<name>A0A0Q9YVD0_9GAMM</name>
<dbReference type="EMBL" id="LKHV01000001">
    <property type="protein sequence ID" value="KRG20024.1"/>
    <property type="molecule type" value="Genomic_DNA"/>
</dbReference>
<comment type="caution">
    <text evidence="1">The sequence shown here is derived from an EMBL/GenBank/DDBJ whole genome shotgun (WGS) entry which is preliminary data.</text>
</comment>
<dbReference type="EMBL" id="LKHV02000001">
    <property type="protein sequence ID" value="MCS5708398.1"/>
    <property type="molecule type" value="Genomic_DNA"/>
</dbReference>
<dbReference type="RefSeq" id="WP_057622809.1">
    <property type="nucleotide sequence ID" value="NZ_LKHV02000001.1"/>
</dbReference>